<dbReference type="Pfam" id="PF07596">
    <property type="entry name" value="SBP_bac_10"/>
    <property type="match status" value="1"/>
</dbReference>
<evidence type="ECO:0000313" key="2">
    <source>
        <dbReference type="Proteomes" id="UP000287394"/>
    </source>
</evidence>
<dbReference type="PANTHER" id="PTHR30093">
    <property type="entry name" value="GENERAL SECRETION PATHWAY PROTEIN G"/>
    <property type="match status" value="1"/>
</dbReference>
<dbReference type="KEGG" id="ccot:CCAX7_10670"/>
<dbReference type="NCBIfam" id="TIGR02532">
    <property type="entry name" value="IV_pilin_GFxxxE"/>
    <property type="match status" value="1"/>
</dbReference>
<proteinExistence type="predicted"/>
<protein>
    <submittedName>
        <fullName evidence="1">Uncharacterized protein</fullName>
    </submittedName>
</protein>
<dbReference type="Proteomes" id="UP000287394">
    <property type="component" value="Chromosome"/>
</dbReference>
<dbReference type="Pfam" id="PF07963">
    <property type="entry name" value="N_methyl"/>
    <property type="match status" value="1"/>
</dbReference>
<dbReference type="RefSeq" id="WP_218025566.1">
    <property type="nucleotide sequence ID" value="NZ_AP025739.1"/>
</dbReference>
<keyword evidence="2" id="KW-1185">Reference proteome</keyword>
<dbReference type="Gene3D" id="3.30.700.10">
    <property type="entry name" value="Glycoprotein, Type 4 Pilin"/>
    <property type="match status" value="1"/>
</dbReference>
<dbReference type="EMBL" id="AP025739">
    <property type="protein sequence ID" value="BDI29016.1"/>
    <property type="molecule type" value="Genomic_DNA"/>
</dbReference>
<evidence type="ECO:0000313" key="1">
    <source>
        <dbReference type="EMBL" id="BDI29016.1"/>
    </source>
</evidence>
<dbReference type="SUPFAM" id="SSF54523">
    <property type="entry name" value="Pili subunits"/>
    <property type="match status" value="1"/>
</dbReference>
<gene>
    <name evidence="1" type="ORF">CCAX7_10670</name>
</gene>
<dbReference type="InterPro" id="IPR011453">
    <property type="entry name" value="DUF1559"/>
</dbReference>
<reference evidence="1 2" key="1">
    <citation type="journal article" date="2019" name="Int. J. Syst. Evol. Microbiol.">
        <title>Capsulimonas corticalis gen. nov., sp. nov., an aerobic capsulated bacterium, of a novel bacterial order, Capsulimonadales ord. nov., of the class Armatimonadia of the phylum Armatimonadetes.</title>
        <authorList>
            <person name="Li J."/>
            <person name="Kudo C."/>
            <person name="Tonouchi A."/>
        </authorList>
    </citation>
    <scope>NUCLEOTIDE SEQUENCE [LARGE SCALE GENOMIC DNA]</scope>
    <source>
        <strain evidence="1 2">AX-7</strain>
    </source>
</reference>
<accession>A0A402CUL2</accession>
<dbReference type="AlphaFoldDB" id="A0A402CUL2"/>
<sequence length="272" mass="29907">MNHRLRRTSAFTLIELLVVIAIIAILAAILFPVFAQAREKARQTACLSNMRQVGLGVTQYVQDNDEAYPLVTYSNDSQTRLMNGVDPYIKSQDVWYCPNYFGVGATKDPNGHPVYENYAGTWYANAGDAYQGKPLADVWGGSGSWYTGHRQPGYMIFMAKAPFGANGYISDPSAPAPLEGYYLSPLHASDEATDYGKGPNGGGGYWWSTAPSEQNIIMTDWFGTSWPYSWLIQMHNTGGKTPGYGTPIKGTNALFMDGHVKLTHPFNTSTTN</sequence>
<dbReference type="InterPro" id="IPR045584">
    <property type="entry name" value="Pilin-like"/>
</dbReference>
<organism evidence="1 2">
    <name type="scientific">Capsulimonas corticalis</name>
    <dbReference type="NCBI Taxonomy" id="2219043"/>
    <lineage>
        <taxon>Bacteria</taxon>
        <taxon>Bacillati</taxon>
        <taxon>Armatimonadota</taxon>
        <taxon>Armatimonadia</taxon>
        <taxon>Capsulimonadales</taxon>
        <taxon>Capsulimonadaceae</taxon>
        <taxon>Capsulimonas</taxon>
    </lineage>
</organism>
<dbReference type="InterPro" id="IPR012902">
    <property type="entry name" value="N_methyl_site"/>
</dbReference>
<name>A0A402CUL2_9BACT</name>